<evidence type="ECO:0000313" key="3">
    <source>
        <dbReference type="Proteomes" id="UP001221142"/>
    </source>
</evidence>
<keyword evidence="3" id="KW-1185">Reference proteome</keyword>
<organism evidence="2 3">
    <name type="scientific">Roridomyces roridus</name>
    <dbReference type="NCBI Taxonomy" id="1738132"/>
    <lineage>
        <taxon>Eukaryota</taxon>
        <taxon>Fungi</taxon>
        <taxon>Dikarya</taxon>
        <taxon>Basidiomycota</taxon>
        <taxon>Agaricomycotina</taxon>
        <taxon>Agaricomycetes</taxon>
        <taxon>Agaricomycetidae</taxon>
        <taxon>Agaricales</taxon>
        <taxon>Marasmiineae</taxon>
        <taxon>Mycenaceae</taxon>
        <taxon>Roridomyces</taxon>
    </lineage>
</organism>
<accession>A0AAD7BA03</accession>
<name>A0AAD7BA03_9AGAR</name>
<dbReference type="AlphaFoldDB" id="A0AAD7BA03"/>
<feature type="compositionally biased region" description="Low complexity" evidence="1">
    <location>
        <begin position="1"/>
        <end position="12"/>
    </location>
</feature>
<comment type="caution">
    <text evidence="2">The sequence shown here is derived from an EMBL/GenBank/DDBJ whole genome shotgun (WGS) entry which is preliminary data.</text>
</comment>
<dbReference type="Proteomes" id="UP001221142">
    <property type="component" value="Unassembled WGS sequence"/>
</dbReference>
<gene>
    <name evidence="2" type="ORF">FB45DRAFT_1035956</name>
</gene>
<reference evidence="2" key="1">
    <citation type="submission" date="2023-03" db="EMBL/GenBank/DDBJ databases">
        <title>Massive genome expansion in bonnet fungi (Mycena s.s.) driven by repeated elements and novel gene families across ecological guilds.</title>
        <authorList>
            <consortium name="Lawrence Berkeley National Laboratory"/>
            <person name="Harder C.B."/>
            <person name="Miyauchi S."/>
            <person name="Viragh M."/>
            <person name="Kuo A."/>
            <person name="Thoen E."/>
            <person name="Andreopoulos B."/>
            <person name="Lu D."/>
            <person name="Skrede I."/>
            <person name="Drula E."/>
            <person name="Henrissat B."/>
            <person name="Morin E."/>
            <person name="Kohler A."/>
            <person name="Barry K."/>
            <person name="LaButti K."/>
            <person name="Morin E."/>
            <person name="Salamov A."/>
            <person name="Lipzen A."/>
            <person name="Mereny Z."/>
            <person name="Hegedus B."/>
            <person name="Baldrian P."/>
            <person name="Stursova M."/>
            <person name="Weitz H."/>
            <person name="Taylor A."/>
            <person name="Grigoriev I.V."/>
            <person name="Nagy L.G."/>
            <person name="Martin F."/>
            <person name="Kauserud H."/>
        </authorList>
    </citation>
    <scope>NUCLEOTIDE SEQUENCE</scope>
    <source>
        <strain evidence="2">9284</strain>
    </source>
</reference>
<evidence type="ECO:0000256" key="1">
    <source>
        <dbReference type="SAM" id="MobiDB-lite"/>
    </source>
</evidence>
<evidence type="ECO:0000313" key="2">
    <source>
        <dbReference type="EMBL" id="KAJ7614479.1"/>
    </source>
</evidence>
<feature type="region of interest" description="Disordered" evidence="1">
    <location>
        <begin position="1"/>
        <end position="24"/>
    </location>
</feature>
<proteinExistence type="predicted"/>
<protein>
    <submittedName>
        <fullName evidence="2">Uncharacterized protein</fullName>
    </submittedName>
</protein>
<dbReference type="EMBL" id="JARKIF010000026">
    <property type="protein sequence ID" value="KAJ7614479.1"/>
    <property type="molecule type" value="Genomic_DNA"/>
</dbReference>
<sequence length="201" mass="21421">MSSTVSGSTRSSPDPTVLPTVPGALSTGTADLSLNDTAAFADSEVDPFPSFGLGHCDLKCPQPHSSSIPLAGVAGYPPSRSRSTFHHSRRPCVREKNHDPSLHWPDDSSLRYAGVNVTACVAAVFPETIVSLGSGVSLFDANGHKYLVTELELLQVRAHISILPADMLPHLGNSTELVGKQERNVLETLREVTMGFISSVF</sequence>